<sequence>MTLSFPAPSDKLFLLLGLTASVALHASLFLARPSITPSREFAVQPSDFSVEITLIETSAGQPEVVPDPILT</sequence>
<gene>
    <name evidence="1" type="ORF">ABS32_03440</name>
</gene>
<evidence type="ECO:0000313" key="2">
    <source>
        <dbReference type="Proteomes" id="UP000051557"/>
    </source>
</evidence>
<organism evidence="1 2">
    <name type="scientific">Verrucomicrobia subdivision 6 bacterium BACL9 MAG-120820-bin42</name>
    <dbReference type="NCBI Taxonomy" id="1655634"/>
    <lineage>
        <taxon>Bacteria</taxon>
        <taxon>Pseudomonadati</taxon>
        <taxon>Verrucomicrobiota</taxon>
        <taxon>Verrucomicrobiia</taxon>
        <taxon>Verrucomicrobiales</taxon>
        <taxon>Verrucomicrobia subdivision 6</taxon>
    </lineage>
</organism>
<reference evidence="1 2" key="1">
    <citation type="submission" date="2015-10" db="EMBL/GenBank/DDBJ databases">
        <title>Metagenome-Assembled Genomes uncover a global brackish microbiome.</title>
        <authorList>
            <person name="Hugerth L.W."/>
            <person name="Larsson J."/>
            <person name="Alneberg J."/>
            <person name="Lindh M.V."/>
            <person name="Legrand C."/>
            <person name="Pinhassi J."/>
            <person name="Andersson A.F."/>
        </authorList>
    </citation>
    <scope>NUCLEOTIDE SEQUENCE [LARGE SCALE GENOMIC DNA]</scope>
    <source>
        <strain evidence="1">BACL9 MAG-120820-bin42</strain>
    </source>
</reference>
<protein>
    <submittedName>
        <fullName evidence="1">Uncharacterized protein</fullName>
    </submittedName>
</protein>
<comment type="caution">
    <text evidence="1">The sequence shown here is derived from an EMBL/GenBank/DDBJ whole genome shotgun (WGS) entry which is preliminary data.</text>
</comment>
<accession>A0A0R2X9A8</accession>
<dbReference type="AlphaFoldDB" id="A0A0R2X9A8"/>
<dbReference type="Proteomes" id="UP000051557">
    <property type="component" value="Unassembled WGS sequence"/>
</dbReference>
<evidence type="ECO:0000313" key="1">
    <source>
        <dbReference type="EMBL" id="KRP32525.1"/>
    </source>
</evidence>
<feature type="non-terminal residue" evidence="1">
    <location>
        <position position="71"/>
    </location>
</feature>
<proteinExistence type="predicted"/>
<name>A0A0R2X9A8_9BACT</name>
<dbReference type="EMBL" id="LIDM01000097">
    <property type="protein sequence ID" value="KRP32525.1"/>
    <property type="molecule type" value="Genomic_DNA"/>
</dbReference>